<reference evidence="3" key="1">
    <citation type="journal article" date="2020" name="Fungal Divers.">
        <title>Resolving the Mortierellaceae phylogeny through synthesis of multi-gene phylogenetics and phylogenomics.</title>
        <authorList>
            <person name="Vandepol N."/>
            <person name="Liber J."/>
            <person name="Desiro A."/>
            <person name="Na H."/>
            <person name="Kennedy M."/>
            <person name="Barry K."/>
            <person name="Grigoriev I.V."/>
            <person name="Miller A.N."/>
            <person name="O'Donnell K."/>
            <person name="Stajich J.E."/>
            <person name="Bonito G."/>
        </authorList>
    </citation>
    <scope>NUCLEOTIDE SEQUENCE</scope>
    <source>
        <strain evidence="3">NRRL 2769</strain>
    </source>
</reference>
<accession>A0A9P6SUB5</accession>
<name>A0A9P6SUB5_9FUNG</name>
<dbReference type="AlphaFoldDB" id="A0A9P6SUB5"/>
<feature type="coiled-coil region" evidence="1">
    <location>
        <begin position="39"/>
        <end position="77"/>
    </location>
</feature>
<protein>
    <submittedName>
        <fullName evidence="3">Uncharacterized protein</fullName>
    </submittedName>
</protein>
<comment type="caution">
    <text evidence="3">The sequence shown here is derived from an EMBL/GenBank/DDBJ whole genome shotgun (WGS) entry which is preliminary data.</text>
</comment>
<evidence type="ECO:0000313" key="3">
    <source>
        <dbReference type="EMBL" id="KAG0004126.1"/>
    </source>
</evidence>
<dbReference type="Proteomes" id="UP000703661">
    <property type="component" value="Unassembled WGS sequence"/>
</dbReference>
<feature type="region of interest" description="Disordered" evidence="2">
    <location>
        <begin position="78"/>
        <end position="101"/>
    </location>
</feature>
<evidence type="ECO:0000256" key="1">
    <source>
        <dbReference type="SAM" id="Coils"/>
    </source>
</evidence>
<feature type="region of interest" description="Disordered" evidence="2">
    <location>
        <begin position="1"/>
        <end position="24"/>
    </location>
</feature>
<sequence length="101" mass="10951">MSTSKSKLSTSNSSGNSSAHCVNPSPVEYKLSKISPTSAAEAAERKAKQAAAIEELKRRKEQQQKELKNANQDALHRLLEGLSQASTTEESSTEAHNIIKK</sequence>
<keyword evidence="4" id="KW-1185">Reference proteome</keyword>
<keyword evidence="1" id="KW-0175">Coiled coil</keyword>
<evidence type="ECO:0000313" key="4">
    <source>
        <dbReference type="Proteomes" id="UP000703661"/>
    </source>
</evidence>
<dbReference type="EMBL" id="JAAAID010002792">
    <property type="protein sequence ID" value="KAG0004126.1"/>
    <property type="molecule type" value="Genomic_DNA"/>
</dbReference>
<proteinExistence type="predicted"/>
<organism evidence="3 4">
    <name type="scientific">Entomortierella chlamydospora</name>
    <dbReference type="NCBI Taxonomy" id="101097"/>
    <lineage>
        <taxon>Eukaryota</taxon>
        <taxon>Fungi</taxon>
        <taxon>Fungi incertae sedis</taxon>
        <taxon>Mucoromycota</taxon>
        <taxon>Mortierellomycotina</taxon>
        <taxon>Mortierellomycetes</taxon>
        <taxon>Mortierellales</taxon>
        <taxon>Mortierellaceae</taxon>
        <taxon>Entomortierella</taxon>
    </lineage>
</organism>
<feature type="compositionally biased region" description="Low complexity" evidence="2">
    <location>
        <begin position="1"/>
        <end position="18"/>
    </location>
</feature>
<evidence type="ECO:0000256" key="2">
    <source>
        <dbReference type="SAM" id="MobiDB-lite"/>
    </source>
</evidence>
<gene>
    <name evidence="3" type="ORF">BGZ80_005673</name>
</gene>